<proteinExistence type="predicted"/>
<dbReference type="PANTHER" id="PTHR33112:SF16">
    <property type="entry name" value="HETEROKARYON INCOMPATIBILITY DOMAIN-CONTAINING PROTEIN"/>
    <property type="match status" value="1"/>
</dbReference>
<name>A0A1L7XTW1_9HELO</name>
<dbReference type="AlphaFoldDB" id="A0A1L7XTW1"/>
<dbReference type="OrthoDB" id="3486565at2759"/>
<evidence type="ECO:0000313" key="4">
    <source>
        <dbReference type="Proteomes" id="UP000184330"/>
    </source>
</evidence>
<dbReference type="Pfam" id="PF06985">
    <property type="entry name" value="HET"/>
    <property type="match status" value="1"/>
</dbReference>
<organism evidence="3 4">
    <name type="scientific">Phialocephala subalpina</name>
    <dbReference type="NCBI Taxonomy" id="576137"/>
    <lineage>
        <taxon>Eukaryota</taxon>
        <taxon>Fungi</taxon>
        <taxon>Dikarya</taxon>
        <taxon>Ascomycota</taxon>
        <taxon>Pezizomycotina</taxon>
        <taxon>Leotiomycetes</taxon>
        <taxon>Helotiales</taxon>
        <taxon>Mollisiaceae</taxon>
        <taxon>Phialocephala</taxon>
        <taxon>Phialocephala fortinii species complex</taxon>
    </lineage>
</organism>
<dbReference type="Proteomes" id="UP000184330">
    <property type="component" value="Unassembled WGS sequence"/>
</dbReference>
<protein>
    <recommendedName>
        <fullName evidence="2">Heterokaryon incompatibility domain-containing protein</fullName>
    </recommendedName>
</protein>
<evidence type="ECO:0000256" key="1">
    <source>
        <dbReference type="SAM" id="MobiDB-lite"/>
    </source>
</evidence>
<sequence length="776" mass="88315">MKSIRDKWSRQKQPRLHAVSAATSIQLSKTSEETTQVLDEFSKTFLSLNENTKRDAYTSDDSTSRSDSEANDDQFEFAPILSDTAGQLVRLQQGLAHRIAVSTTDDRLLHCRQARQGFGGWFCRVCGSVEGQHPSLDDIESLGWIRRSVAFAALRSGRSKCNLCYVIVEAILAFYKQNMPPEESPMSVKIDCWPGHHCKLMVEGPYQHRRGESLSIYAQEAELQGLPYIPSGCQAVLDLRLKANVSIIERWISDSIIRDEQNASILPLRVLDVGTGGQTISLLETHSDCGLYTTLSHCWGKTLFITTTTATLPTRMEGIQLSDLPRTFLEAVMITRLIGLRYLWIDSLCIIQDSTTDWETQSSLMGDIFSNSYVTIAAAGASDSSHGCLMECLPDRQTVEFTCSIGEAPKVQLFVGRHMEPEEAPGFHGDLPQHLLSMPLCTRGWTMQELMLSPRILYFTGDDVFWECRQGLQCHCPVRHVWNLSSIKSTLIGHKTRFSYKEPELCFKEWRELVENYSQRFLTKQTDVLPALSGIARRHQSLHNSPYLAGLWEIDLLVDLFWSRPIHLSDKYWYVEVQTRLTRPYPSCAPSWSWASVKGPVNWQNKDLPDEFERPAKLIKAISTVGNNPWGQPLSSQLLMQGILINVDLDIHHVSDQYTMRRCQIRFDSRCWMGLEQATLDVDDFADHDRFAVFMIGMKTVPFEVNGTNDMRKLRQSGIELDDLIISHRMYYYLVLKRVPGTPRHYQRVGIFIKTVKAGEKWSPGDREAQKVITLV</sequence>
<feature type="region of interest" description="Disordered" evidence="1">
    <location>
        <begin position="1"/>
        <end position="21"/>
    </location>
</feature>
<dbReference type="EMBL" id="FJOG01000055">
    <property type="protein sequence ID" value="CZR68464.1"/>
    <property type="molecule type" value="Genomic_DNA"/>
</dbReference>
<evidence type="ECO:0000313" key="3">
    <source>
        <dbReference type="EMBL" id="CZR68464.1"/>
    </source>
</evidence>
<evidence type="ECO:0000259" key="2">
    <source>
        <dbReference type="Pfam" id="PF06985"/>
    </source>
</evidence>
<dbReference type="PANTHER" id="PTHR33112">
    <property type="entry name" value="DOMAIN PROTEIN, PUTATIVE-RELATED"/>
    <property type="match status" value="1"/>
</dbReference>
<reference evidence="3 4" key="1">
    <citation type="submission" date="2016-03" db="EMBL/GenBank/DDBJ databases">
        <authorList>
            <person name="Ploux O."/>
        </authorList>
    </citation>
    <scope>NUCLEOTIDE SEQUENCE [LARGE SCALE GENOMIC DNA]</scope>
    <source>
        <strain evidence="3 4">UAMH 11012</strain>
    </source>
</reference>
<accession>A0A1L7XTW1</accession>
<keyword evidence="4" id="KW-1185">Reference proteome</keyword>
<gene>
    <name evidence="3" type="ORF">PAC_18363</name>
</gene>
<dbReference type="InterPro" id="IPR010730">
    <property type="entry name" value="HET"/>
</dbReference>
<dbReference type="STRING" id="576137.A0A1L7XTW1"/>
<feature type="domain" description="Heterokaryon incompatibility" evidence="2">
    <location>
        <begin position="292"/>
        <end position="449"/>
    </location>
</feature>